<dbReference type="InterPro" id="IPR036961">
    <property type="entry name" value="Kinesin_motor_dom_sf"/>
</dbReference>
<evidence type="ECO:0000259" key="10">
    <source>
        <dbReference type="PROSITE" id="PS50067"/>
    </source>
</evidence>
<evidence type="ECO:0000313" key="11">
    <source>
        <dbReference type="EMBL" id="CAH0769845.1"/>
    </source>
</evidence>
<comment type="similarity">
    <text evidence="8">Belongs to the TRAFAC class myosin-kinesin ATPase superfamily. Kinesin family.</text>
</comment>
<keyword evidence="12" id="KW-1185">Reference proteome</keyword>
<reference evidence="11" key="1">
    <citation type="submission" date="2021-12" db="EMBL/GenBank/DDBJ databases">
        <authorList>
            <person name="King R."/>
        </authorList>
    </citation>
    <scope>NUCLEOTIDE SEQUENCE</scope>
</reference>
<keyword evidence="6 8" id="KW-0505">Motor protein</keyword>
<dbReference type="GO" id="GO:0008017">
    <property type="term" value="F:microtubule binding"/>
    <property type="evidence" value="ECO:0007669"/>
    <property type="project" value="InterPro"/>
</dbReference>
<evidence type="ECO:0000256" key="2">
    <source>
        <dbReference type="ARBA" id="ARBA00022701"/>
    </source>
</evidence>
<dbReference type="GO" id="GO:0005874">
    <property type="term" value="C:microtubule"/>
    <property type="evidence" value="ECO:0007669"/>
    <property type="project" value="UniProtKB-KW"/>
</dbReference>
<evidence type="ECO:0000256" key="1">
    <source>
        <dbReference type="ARBA" id="ARBA00004245"/>
    </source>
</evidence>
<organism evidence="11 12">
    <name type="scientific">Bemisia tabaci</name>
    <name type="common">Sweetpotato whitefly</name>
    <name type="synonym">Aleurodes tabaci</name>
    <dbReference type="NCBI Taxonomy" id="7038"/>
    <lineage>
        <taxon>Eukaryota</taxon>
        <taxon>Metazoa</taxon>
        <taxon>Ecdysozoa</taxon>
        <taxon>Arthropoda</taxon>
        <taxon>Hexapoda</taxon>
        <taxon>Insecta</taxon>
        <taxon>Pterygota</taxon>
        <taxon>Neoptera</taxon>
        <taxon>Paraneoptera</taxon>
        <taxon>Hemiptera</taxon>
        <taxon>Sternorrhyncha</taxon>
        <taxon>Aleyrodoidea</taxon>
        <taxon>Aleyrodidae</taxon>
        <taxon>Aleyrodinae</taxon>
        <taxon>Bemisia</taxon>
    </lineage>
</organism>
<accession>A0A9P0G0G0</accession>
<evidence type="ECO:0000313" key="12">
    <source>
        <dbReference type="Proteomes" id="UP001152759"/>
    </source>
</evidence>
<dbReference type="Proteomes" id="UP001152759">
    <property type="component" value="Chromosome 4"/>
</dbReference>
<dbReference type="InterPro" id="IPR027417">
    <property type="entry name" value="P-loop_NTPase"/>
</dbReference>
<dbReference type="Gene3D" id="3.40.850.10">
    <property type="entry name" value="Kinesin motor domain"/>
    <property type="match status" value="1"/>
</dbReference>
<dbReference type="AlphaFoldDB" id="A0A9P0G0G0"/>
<evidence type="ECO:0000256" key="7">
    <source>
        <dbReference type="ARBA" id="ARBA00023212"/>
    </source>
</evidence>
<keyword evidence="4 8" id="KW-0067">ATP-binding</keyword>
<evidence type="ECO:0000256" key="5">
    <source>
        <dbReference type="ARBA" id="ARBA00023054"/>
    </source>
</evidence>
<keyword evidence="5" id="KW-0175">Coiled coil</keyword>
<evidence type="ECO:0000256" key="6">
    <source>
        <dbReference type="ARBA" id="ARBA00023175"/>
    </source>
</evidence>
<keyword evidence="7" id="KW-0963">Cytoplasm</keyword>
<dbReference type="SMART" id="SM00129">
    <property type="entry name" value="KISc"/>
    <property type="match status" value="1"/>
</dbReference>
<dbReference type="GO" id="GO:0003777">
    <property type="term" value="F:microtubule motor activity"/>
    <property type="evidence" value="ECO:0007669"/>
    <property type="project" value="InterPro"/>
</dbReference>
<dbReference type="PANTHER" id="PTHR47968:SF13">
    <property type="entry name" value="KINESIN-LIKE PROTEIN KIF19 ISOFORM X1"/>
    <property type="match status" value="1"/>
</dbReference>
<feature type="binding site" evidence="8">
    <location>
        <begin position="130"/>
        <end position="137"/>
    </location>
    <ligand>
        <name>ATP</name>
        <dbReference type="ChEBI" id="CHEBI:30616"/>
    </ligand>
</feature>
<dbReference type="PROSITE" id="PS50067">
    <property type="entry name" value="KINESIN_MOTOR_2"/>
    <property type="match status" value="1"/>
</dbReference>
<dbReference type="InterPro" id="IPR027640">
    <property type="entry name" value="Kinesin-like_fam"/>
</dbReference>
<name>A0A9P0G0G0_BEMTA</name>
<dbReference type="EMBL" id="OU963865">
    <property type="protein sequence ID" value="CAH0769845.1"/>
    <property type="molecule type" value="Genomic_DNA"/>
</dbReference>
<feature type="domain" description="Kinesin motor" evidence="10">
    <location>
        <begin position="41"/>
        <end position="174"/>
    </location>
</feature>
<gene>
    <name evidence="11" type="ORF">BEMITA_LOCUS6786</name>
</gene>
<dbReference type="GO" id="GO:0007018">
    <property type="term" value="P:microtubule-based movement"/>
    <property type="evidence" value="ECO:0007669"/>
    <property type="project" value="InterPro"/>
</dbReference>
<comment type="subcellular location">
    <subcellularLocation>
        <location evidence="1">Cytoplasm</location>
        <location evidence="1">Cytoskeleton</location>
    </subcellularLocation>
</comment>
<evidence type="ECO:0000256" key="8">
    <source>
        <dbReference type="PROSITE-ProRule" id="PRU00283"/>
    </source>
</evidence>
<evidence type="ECO:0000256" key="4">
    <source>
        <dbReference type="ARBA" id="ARBA00022840"/>
    </source>
</evidence>
<feature type="region of interest" description="Disordered" evidence="9">
    <location>
        <begin position="1"/>
        <end position="34"/>
    </location>
</feature>
<sequence length="174" mass="19293">MTCNRVSRSENANSGNTSTSAVSLSKFEPNSNGTKEGVQEKLVVAVRIRPLASSDGERCLHCLNDKTIIVEESEREKEAALRHKRNGEKHFIFDHVFGEDATQEAVYEATTKPLVRDVLLGYNATVFAYGATGSGKTHTMVGHPGKDTGIMVRAMNQLFQFIEKRPQQYSVRAF</sequence>
<dbReference type="Pfam" id="PF00225">
    <property type="entry name" value="Kinesin"/>
    <property type="match status" value="1"/>
</dbReference>
<keyword evidence="7" id="KW-0206">Cytoskeleton</keyword>
<dbReference type="InterPro" id="IPR001752">
    <property type="entry name" value="Kinesin_motor_dom"/>
</dbReference>
<keyword evidence="2" id="KW-0493">Microtubule</keyword>
<proteinExistence type="inferred from homology"/>
<evidence type="ECO:0000256" key="9">
    <source>
        <dbReference type="SAM" id="MobiDB-lite"/>
    </source>
</evidence>
<dbReference type="SUPFAM" id="SSF52540">
    <property type="entry name" value="P-loop containing nucleoside triphosphate hydrolases"/>
    <property type="match status" value="1"/>
</dbReference>
<dbReference type="GO" id="GO:0005524">
    <property type="term" value="F:ATP binding"/>
    <property type="evidence" value="ECO:0007669"/>
    <property type="project" value="UniProtKB-UniRule"/>
</dbReference>
<dbReference type="PANTHER" id="PTHR47968">
    <property type="entry name" value="CENTROMERE PROTEIN E"/>
    <property type="match status" value="1"/>
</dbReference>
<evidence type="ECO:0000256" key="3">
    <source>
        <dbReference type="ARBA" id="ARBA00022741"/>
    </source>
</evidence>
<keyword evidence="3 8" id="KW-0547">Nucleotide-binding</keyword>
<protein>
    <recommendedName>
        <fullName evidence="10">Kinesin motor domain-containing protein</fullName>
    </recommendedName>
</protein>